<dbReference type="GO" id="GO:0009401">
    <property type="term" value="P:phosphoenolpyruvate-dependent sugar phosphotransferase system"/>
    <property type="evidence" value="ECO:0007669"/>
    <property type="project" value="InterPro"/>
</dbReference>
<dbReference type="InterPro" id="IPR004796">
    <property type="entry name" value="PTS_IIC_cello"/>
</dbReference>
<keyword evidence="3 8" id="KW-1003">Cell membrane</keyword>
<evidence type="ECO:0000256" key="1">
    <source>
        <dbReference type="ARBA" id="ARBA00004651"/>
    </source>
</evidence>
<keyword evidence="2 8" id="KW-0813">Transport</keyword>
<feature type="transmembrane region" description="Helical" evidence="9">
    <location>
        <begin position="322"/>
        <end position="344"/>
    </location>
</feature>
<evidence type="ECO:0000256" key="8">
    <source>
        <dbReference type="PIRNR" id="PIRNR006351"/>
    </source>
</evidence>
<feature type="transmembrane region" description="Helical" evidence="9">
    <location>
        <begin position="226"/>
        <end position="247"/>
    </location>
</feature>
<feature type="transmembrane region" description="Helical" evidence="9">
    <location>
        <begin position="142"/>
        <end position="160"/>
    </location>
</feature>
<evidence type="ECO:0000256" key="4">
    <source>
        <dbReference type="ARBA" id="ARBA00022597"/>
    </source>
</evidence>
<dbReference type="InterPro" id="IPR003352">
    <property type="entry name" value="PTS_EIIC"/>
</dbReference>
<evidence type="ECO:0000256" key="5">
    <source>
        <dbReference type="ARBA" id="ARBA00022692"/>
    </source>
</evidence>
<feature type="transmembrane region" description="Helical" evidence="9">
    <location>
        <begin position="432"/>
        <end position="450"/>
    </location>
</feature>
<feature type="transmembrane region" description="Helical" evidence="9">
    <location>
        <begin position="180"/>
        <end position="200"/>
    </location>
</feature>
<name>A0A0R2FM37_9LACO</name>
<dbReference type="Proteomes" id="UP000050865">
    <property type="component" value="Unassembled WGS sequence"/>
</dbReference>
<keyword evidence="12" id="KW-1185">Reference proteome</keyword>
<comment type="function">
    <text evidence="8">The phosphoenolpyruvate-dependent sugar phosphotransferase system (PTS), a major carbohydrate active -transport system, catalyzes the phosphorylation of incoming sugar substrates concomitant with their translocation across the cell membrane.</text>
</comment>
<dbReference type="GO" id="GO:0008982">
    <property type="term" value="F:protein-N(PI)-phosphohistidine-sugar phosphotransferase activity"/>
    <property type="evidence" value="ECO:0007669"/>
    <property type="project" value="UniProtKB-UniRule"/>
</dbReference>
<dbReference type="PROSITE" id="PS51105">
    <property type="entry name" value="PTS_EIIC_TYPE_3"/>
    <property type="match status" value="1"/>
</dbReference>
<sequence length="467" mass="50718">MTKKKKKVKKMKNMDLGAIQKKVNRAIGRIAGNRLLLTLRDTFIMASTPIMIAGFAIMIGSVFLDPTGIIFGKQGLQLGKLFTGSPSDKAWLATGFAAVLTRLQKAVGLFSNGTMAINALFVIAGFAYFGTKRFFRKNKEPILVSFYALAAFFIVVPWSVTGATAAGKTHTLVGILDSQYIGQPGMFAGLVVAGVTFWLFNKIVEKNITIKLPDSVPPAVAHSFEALIPGGIVLILAVVVASVFSAYNTSLPAAMLAVLQKPMLAISTTPYFAFFAMVGQPILGWFGIHGSSIFGPIFGLTWDINQNENIMGTAHHMISTLFMNFTVINTGGLCAGAIIAVLIVSHREDRRALAKLAIPPVIFNIGEPVMFGFPIVLNPYLLLPWILCYTIPFYLGIFFTKIGFLPIITNAVPWTMPPLISGFLYTGNINGTIFQALMLALCTLIWIPFIKMWDSSEKDATIKATAQ</sequence>
<accession>A0A0R2FM37</accession>
<dbReference type="NCBIfam" id="TIGR00410">
    <property type="entry name" value="lacE"/>
    <property type="match status" value="1"/>
</dbReference>
<feature type="transmembrane region" description="Helical" evidence="9">
    <location>
        <begin position="253"/>
        <end position="275"/>
    </location>
</feature>
<feature type="domain" description="PTS EIIC type-3" evidence="10">
    <location>
        <begin position="19"/>
        <end position="449"/>
    </location>
</feature>
<keyword evidence="5 9" id="KW-0812">Transmembrane</keyword>
<keyword evidence="4 8" id="KW-0762">Sugar transport</keyword>
<dbReference type="AlphaFoldDB" id="A0A0R2FM37"/>
<evidence type="ECO:0000256" key="7">
    <source>
        <dbReference type="ARBA" id="ARBA00023136"/>
    </source>
</evidence>
<evidence type="ECO:0000313" key="11">
    <source>
        <dbReference type="EMBL" id="KRN25300.1"/>
    </source>
</evidence>
<feature type="transmembrane region" description="Helical" evidence="9">
    <location>
        <begin position="43"/>
        <end position="64"/>
    </location>
</feature>
<evidence type="ECO:0000259" key="10">
    <source>
        <dbReference type="PROSITE" id="PS51105"/>
    </source>
</evidence>
<evidence type="ECO:0000256" key="3">
    <source>
        <dbReference type="ARBA" id="ARBA00022475"/>
    </source>
</evidence>
<reference evidence="11 12" key="1">
    <citation type="journal article" date="2015" name="Genome Announc.">
        <title>Expanding the biotechnology potential of lactobacilli through comparative genomics of 213 strains and associated genera.</title>
        <authorList>
            <person name="Sun Z."/>
            <person name="Harris H.M."/>
            <person name="McCann A."/>
            <person name="Guo C."/>
            <person name="Argimon S."/>
            <person name="Zhang W."/>
            <person name="Yang X."/>
            <person name="Jeffery I.B."/>
            <person name="Cooney J.C."/>
            <person name="Kagawa T.F."/>
            <person name="Liu W."/>
            <person name="Song Y."/>
            <person name="Salvetti E."/>
            <person name="Wrobel A."/>
            <person name="Rasinkangas P."/>
            <person name="Parkhill J."/>
            <person name="Rea M.C."/>
            <person name="O'Sullivan O."/>
            <person name="Ritari J."/>
            <person name="Douillard F.P."/>
            <person name="Paul Ross R."/>
            <person name="Yang R."/>
            <person name="Briner A.E."/>
            <person name="Felis G.E."/>
            <person name="de Vos W.M."/>
            <person name="Barrangou R."/>
            <person name="Klaenhammer T.R."/>
            <person name="Caufield P.W."/>
            <person name="Cui Y."/>
            <person name="Zhang H."/>
            <person name="O'Toole P.W."/>
        </authorList>
    </citation>
    <scope>NUCLEOTIDE SEQUENCE [LARGE SCALE GENOMIC DNA]</scope>
    <source>
        <strain evidence="11 12">DSM 22697</strain>
    </source>
</reference>
<dbReference type="PIRSF" id="PIRSF006351">
    <property type="entry name" value="PTS_EIIC-Cellobiose"/>
    <property type="match status" value="1"/>
</dbReference>
<dbReference type="InterPro" id="IPR004501">
    <property type="entry name" value="PTS_EIIC_3"/>
</dbReference>
<dbReference type="STRING" id="1423730.FC75_GL000662"/>
<comment type="subcellular location">
    <subcellularLocation>
        <location evidence="1">Cell membrane</location>
        <topology evidence="1">Multi-pass membrane protein</topology>
    </subcellularLocation>
</comment>
<dbReference type="GO" id="GO:0005886">
    <property type="term" value="C:plasma membrane"/>
    <property type="evidence" value="ECO:0007669"/>
    <property type="project" value="UniProtKB-SubCell"/>
</dbReference>
<dbReference type="EMBL" id="AYZJ01000014">
    <property type="protein sequence ID" value="KRN25300.1"/>
    <property type="molecule type" value="Genomic_DNA"/>
</dbReference>
<keyword evidence="7 8" id="KW-0472">Membrane</keyword>
<proteinExistence type="predicted"/>
<protein>
    <recommendedName>
        <fullName evidence="8">Permease IIC component</fullName>
    </recommendedName>
</protein>
<feature type="transmembrane region" description="Helical" evidence="9">
    <location>
        <begin position="109"/>
        <end position="130"/>
    </location>
</feature>
<dbReference type="InterPro" id="IPR051088">
    <property type="entry name" value="PTS_Sugar-EIIC/EIIB"/>
</dbReference>
<evidence type="ECO:0000256" key="9">
    <source>
        <dbReference type="SAM" id="Phobius"/>
    </source>
</evidence>
<evidence type="ECO:0000256" key="2">
    <source>
        <dbReference type="ARBA" id="ARBA00022448"/>
    </source>
</evidence>
<dbReference type="Pfam" id="PF02378">
    <property type="entry name" value="PTS_EIIC"/>
    <property type="match status" value="1"/>
</dbReference>
<dbReference type="PATRIC" id="fig|1423730.4.peg.692"/>
<evidence type="ECO:0000313" key="12">
    <source>
        <dbReference type="Proteomes" id="UP000050865"/>
    </source>
</evidence>
<gene>
    <name evidence="11" type="ORF">FC75_GL000662</name>
</gene>
<evidence type="ECO:0000256" key="6">
    <source>
        <dbReference type="ARBA" id="ARBA00022989"/>
    </source>
</evidence>
<keyword evidence="6 9" id="KW-1133">Transmembrane helix</keyword>
<feature type="transmembrane region" description="Helical" evidence="9">
    <location>
        <begin position="356"/>
        <end position="376"/>
    </location>
</feature>
<dbReference type="PANTHER" id="PTHR33989:SF4">
    <property type="entry name" value="PTS SYSTEM N,N'-DIACETYLCHITOBIOSE-SPECIFIC EIIC COMPONENT"/>
    <property type="match status" value="1"/>
</dbReference>
<comment type="caution">
    <text evidence="11">The sequence shown here is derived from an EMBL/GenBank/DDBJ whole genome shotgun (WGS) entry which is preliminary data.</text>
</comment>
<organism evidence="11 12">
    <name type="scientific">Lacticaseibacillus camelliae DSM 22697 = JCM 13995</name>
    <dbReference type="NCBI Taxonomy" id="1423730"/>
    <lineage>
        <taxon>Bacteria</taxon>
        <taxon>Bacillati</taxon>
        <taxon>Bacillota</taxon>
        <taxon>Bacilli</taxon>
        <taxon>Lactobacillales</taxon>
        <taxon>Lactobacillaceae</taxon>
        <taxon>Lacticaseibacillus</taxon>
    </lineage>
</organism>
<feature type="transmembrane region" description="Helical" evidence="9">
    <location>
        <begin position="407"/>
        <end position="426"/>
    </location>
</feature>
<dbReference type="PANTHER" id="PTHR33989">
    <property type="match status" value="1"/>
</dbReference>
<feature type="transmembrane region" description="Helical" evidence="9">
    <location>
        <begin position="282"/>
        <end position="302"/>
    </location>
</feature>